<protein>
    <submittedName>
        <fullName evidence="2">Glycerophosphoryl diester phosphodiesterase</fullName>
    </submittedName>
</protein>
<comment type="caution">
    <text evidence="2">The sequence shown here is derived from an EMBL/GenBank/DDBJ whole genome shotgun (WGS) entry which is preliminary data.</text>
</comment>
<accession>A0A0R1HTD7</accession>
<evidence type="ECO:0000313" key="3">
    <source>
        <dbReference type="Proteomes" id="UP000050911"/>
    </source>
</evidence>
<evidence type="ECO:0000259" key="1">
    <source>
        <dbReference type="PROSITE" id="PS51704"/>
    </source>
</evidence>
<dbReference type="STRING" id="1302272.FC96_GL002250"/>
<dbReference type="AlphaFoldDB" id="A0A0R1HTD7"/>
<organism evidence="2 3">
    <name type="scientific">Secundilactobacillus kimchicus JCM 15530</name>
    <dbReference type="NCBI Taxonomy" id="1302272"/>
    <lineage>
        <taxon>Bacteria</taxon>
        <taxon>Bacillati</taxon>
        <taxon>Bacillota</taxon>
        <taxon>Bacilli</taxon>
        <taxon>Lactobacillales</taxon>
        <taxon>Lactobacillaceae</taxon>
        <taxon>Secundilactobacillus</taxon>
    </lineage>
</organism>
<dbReference type="PATRIC" id="fig|1302272.5.peg.2298"/>
<sequence length="247" mass="27045">MTKQIFAHRGLSRLAPENTLAAYRELKKHGVKWLETDLDLTQDGDIVILHDADLDRTTDHSGSVHELTHDELAKVDAGSWFSDAFIGEPLPTLAQVIQVINADQLNVNFELKAHLAGDPVRRDQLIRQFSAALAGVNPASQILVSSFSPEMLTRFSAVQPAIKTAVLFKKEQLAQDWIAIAQKAGASAVHPEVGGLTKDRVRALKAAGLAVNVWTVNSLSKANQLFNWGADGVFTDISQDFPSRYLN</sequence>
<proteinExistence type="predicted"/>
<dbReference type="InterPro" id="IPR017946">
    <property type="entry name" value="PLC-like_Pdiesterase_TIM-brl"/>
</dbReference>
<dbReference type="SUPFAM" id="SSF51695">
    <property type="entry name" value="PLC-like phosphodiesterases"/>
    <property type="match status" value="1"/>
</dbReference>
<dbReference type="PROSITE" id="PS51704">
    <property type="entry name" value="GP_PDE"/>
    <property type="match status" value="1"/>
</dbReference>
<keyword evidence="3" id="KW-1185">Reference proteome</keyword>
<dbReference type="PANTHER" id="PTHR46211:SF1">
    <property type="entry name" value="GLYCEROPHOSPHODIESTER PHOSPHODIESTERASE, CYTOPLASMIC"/>
    <property type="match status" value="1"/>
</dbReference>
<evidence type="ECO:0000313" key="2">
    <source>
        <dbReference type="EMBL" id="KRK47763.1"/>
    </source>
</evidence>
<dbReference type="Proteomes" id="UP000050911">
    <property type="component" value="Unassembled WGS sequence"/>
</dbReference>
<reference evidence="2 3" key="1">
    <citation type="journal article" date="2015" name="Genome Announc.">
        <title>Expanding the biotechnology potential of lactobacilli through comparative genomics of 213 strains and associated genera.</title>
        <authorList>
            <person name="Sun Z."/>
            <person name="Harris H.M."/>
            <person name="McCann A."/>
            <person name="Guo C."/>
            <person name="Argimon S."/>
            <person name="Zhang W."/>
            <person name="Yang X."/>
            <person name="Jeffery I.B."/>
            <person name="Cooney J.C."/>
            <person name="Kagawa T.F."/>
            <person name="Liu W."/>
            <person name="Song Y."/>
            <person name="Salvetti E."/>
            <person name="Wrobel A."/>
            <person name="Rasinkangas P."/>
            <person name="Parkhill J."/>
            <person name="Rea M.C."/>
            <person name="O'Sullivan O."/>
            <person name="Ritari J."/>
            <person name="Douillard F.P."/>
            <person name="Paul Ross R."/>
            <person name="Yang R."/>
            <person name="Briner A.E."/>
            <person name="Felis G.E."/>
            <person name="de Vos W.M."/>
            <person name="Barrangou R."/>
            <person name="Klaenhammer T.R."/>
            <person name="Caufield P.W."/>
            <person name="Cui Y."/>
            <person name="Zhang H."/>
            <person name="O'Toole P.W."/>
        </authorList>
    </citation>
    <scope>NUCLEOTIDE SEQUENCE [LARGE SCALE GENOMIC DNA]</scope>
    <source>
        <strain evidence="2 3">JCM 15530</strain>
    </source>
</reference>
<dbReference type="InterPro" id="IPR030395">
    <property type="entry name" value="GP_PDE_dom"/>
</dbReference>
<dbReference type="Pfam" id="PF03009">
    <property type="entry name" value="GDPD"/>
    <property type="match status" value="1"/>
</dbReference>
<dbReference type="Gene3D" id="3.20.20.190">
    <property type="entry name" value="Phosphatidylinositol (PI) phosphodiesterase"/>
    <property type="match status" value="1"/>
</dbReference>
<dbReference type="GO" id="GO:0006629">
    <property type="term" value="P:lipid metabolic process"/>
    <property type="evidence" value="ECO:0007669"/>
    <property type="project" value="InterPro"/>
</dbReference>
<dbReference type="GO" id="GO:0008081">
    <property type="term" value="F:phosphoric diester hydrolase activity"/>
    <property type="evidence" value="ECO:0007669"/>
    <property type="project" value="InterPro"/>
</dbReference>
<dbReference type="RefSeq" id="WP_054661163.1">
    <property type="nucleotide sequence ID" value="NZ_AZCX01000006.1"/>
</dbReference>
<gene>
    <name evidence="2" type="ORF">FC96_GL002250</name>
</gene>
<dbReference type="PANTHER" id="PTHR46211">
    <property type="entry name" value="GLYCEROPHOSPHORYL DIESTER PHOSPHODIESTERASE"/>
    <property type="match status" value="1"/>
</dbReference>
<dbReference type="EMBL" id="AZCX01000006">
    <property type="protein sequence ID" value="KRK47763.1"/>
    <property type="molecule type" value="Genomic_DNA"/>
</dbReference>
<name>A0A0R1HTD7_9LACO</name>
<feature type="domain" description="GP-PDE" evidence="1">
    <location>
        <begin position="3"/>
        <end position="245"/>
    </location>
</feature>